<sequence length="122" mass="12741">MIATRFLRFILAVSAITMLVQAAFAGRMLAGDVKSAVLHAFTAKVLVLLGGSQVLAALALFLQKRCPLWVPVAALGLVSAEVVEFAAGHLHHVAIHVPLGLAIFGGAIRQLLWAIGGIVPAK</sequence>
<keyword evidence="3" id="KW-1185">Reference proteome</keyword>
<feature type="transmembrane region" description="Helical" evidence="1">
    <location>
        <begin position="68"/>
        <end position="87"/>
    </location>
</feature>
<feature type="transmembrane region" description="Helical" evidence="1">
    <location>
        <begin position="93"/>
        <end position="119"/>
    </location>
</feature>
<dbReference type="RefSeq" id="WP_147646760.1">
    <property type="nucleotide sequence ID" value="NZ_CP042806.1"/>
</dbReference>
<feature type="transmembrane region" description="Helical" evidence="1">
    <location>
        <begin position="41"/>
        <end position="61"/>
    </location>
</feature>
<keyword evidence="1" id="KW-1133">Transmembrane helix</keyword>
<evidence type="ECO:0000313" key="3">
    <source>
        <dbReference type="Proteomes" id="UP000321820"/>
    </source>
</evidence>
<dbReference type="KEGG" id="talb:FTW19_05855"/>
<proteinExistence type="predicted"/>
<name>A0A5B9E751_9BACT</name>
<keyword evidence="1" id="KW-0812">Transmembrane</keyword>
<evidence type="ECO:0000313" key="2">
    <source>
        <dbReference type="EMBL" id="QEE27569.1"/>
    </source>
</evidence>
<keyword evidence="1" id="KW-0472">Membrane</keyword>
<evidence type="ECO:0000256" key="1">
    <source>
        <dbReference type="SAM" id="Phobius"/>
    </source>
</evidence>
<protein>
    <recommendedName>
        <fullName evidence="4">DoxX family protein</fullName>
    </recommendedName>
</protein>
<reference evidence="2 3" key="1">
    <citation type="submission" date="2019-08" db="EMBL/GenBank/DDBJ databases">
        <title>Complete genome sequence of Terriglobus albidus strain ORNL.</title>
        <authorList>
            <person name="Podar M."/>
        </authorList>
    </citation>
    <scope>NUCLEOTIDE SEQUENCE [LARGE SCALE GENOMIC DNA]</scope>
    <source>
        <strain evidence="2 3">ORNL</strain>
    </source>
</reference>
<dbReference type="Proteomes" id="UP000321820">
    <property type="component" value="Chromosome"/>
</dbReference>
<evidence type="ECO:0008006" key="4">
    <source>
        <dbReference type="Google" id="ProtNLM"/>
    </source>
</evidence>
<dbReference type="EMBL" id="CP042806">
    <property type="protein sequence ID" value="QEE27569.1"/>
    <property type="molecule type" value="Genomic_DNA"/>
</dbReference>
<accession>A0A5B9E751</accession>
<dbReference type="OrthoDB" id="3697516at2"/>
<organism evidence="2 3">
    <name type="scientific">Terriglobus albidus</name>
    <dbReference type="NCBI Taxonomy" id="1592106"/>
    <lineage>
        <taxon>Bacteria</taxon>
        <taxon>Pseudomonadati</taxon>
        <taxon>Acidobacteriota</taxon>
        <taxon>Terriglobia</taxon>
        <taxon>Terriglobales</taxon>
        <taxon>Acidobacteriaceae</taxon>
        <taxon>Terriglobus</taxon>
    </lineage>
</organism>
<dbReference type="AlphaFoldDB" id="A0A5B9E751"/>
<gene>
    <name evidence="2" type="ORF">FTW19_05855</name>
</gene>